<keyword evidence="3" id="KW-1185">Reference proteome</keyword>
<evidence type="ECO:0000313" key="3">
    <source>
        <dbReference type="Proteomes" id="UP000265515"/>
    </source>
</evidence>
<dbReference type="Proteomes" id="UP000265515">
    <property type="component" value="Unassembled WGS sequence"/>
</dbReference>
<name>A0A388KZL5_CHABU</name>
<feature type="region of interest" description="Disordered" evidence="1">
    <location>
        <begin position="124"/>
        <end position="171"/>
    </location>
</feature>
<evidence type="ECO:0000313" key="2">
    <source>
        <dbReference type="EMBL" id="GBG75496.1"/>
    </source>
</evidence>
<evidence type="ECO:0000256" key="1">
    <source>
        <dbReference type="SAM" id="MobiDB-lite"/>
    </source>
</evidence>
<accession>A0A388KZL5</accession>
<evidence type="ECO:0008006" key="4">
    <source>
        <dbReference type="Google" id="ProtNLM"/>
    </source>
</evidence>
<organism evidence="2 3">
    <name type="scientific">Chara braunii</name>
    <name type="common">Braun's stonewort</name>
    <dbReference type="NCBI Taxonomy" id="69332"/>
    <lineage>
        <taxon>Eukaryota</taxon>
        <taxon>Viridiplantae</taxon>
        <taxon>Streptophyta</taxon>
        <taxon>Charophyceae</taxon>
        <taxon>Charales</taxon>
        <taxon>Characeae</taxon>
        <taxon>Chara</taxon>
    </lineage>
</organism>
<gene>
    <name evidence="2" type="ORF">CBR_g20127</name>
</gene>
<dbReference type="Gramene" id="GBG75496">
    <property type="protein sequence ID" value="GBG75496"/>
    <property type="gene ID" value="CBR_g20127"/>
</dbReference>
<dbReference type="EMBL" id="BFEA01000225">
    <property type="protein sequence ID" value="GBG75496.1"/>
    <property type="molecule type" value="Genomic_DNA"/>
</dbReference>
<protein>
    <recommendedName>
        <fullName evidence="4">HAT C-terminal dimerisation domain-containing protein</fullName>
    </recommendedName>
</protein>
<proteinExistence type="predicted"/>
<dbReference type="AlphaFoldDB" id="A0A388KZL5"/>
<reference evidence="2 3" key="1">
    <citation type="journal article" date="2018" name="Cell">
        <title>The Chara Genome: Secondary Complexity and Implications for Plant Terrestrialization.</title>
        <authorList>
            <person name="Nishiyama T."/>
            <person name="Sakayama H."/>
            <person name="Vries J.D."/>
            <person name="Buschmann H."/>
            <person name="Saint-Marcoux D."/>
            <person name="Ullrich K.K."/>
            <person name="Haas F.B."/>
            <person name="Vanderstraeten L."/>
            <person name="Becker D."/>
            <person name="Lang D."/>
            <person name="Vosolsobe S."/>
            <person name="Rombauts S."/>
            <person name="Wilhelmsson P.K.I."/>
            <person name="Janitza P."/>
            <person name="Kern R."/>
            <person name="Heyl A."/>
            <person name="Rumpler F."/>
            <person name="Villalobos L.I.A.C."/>
            <person name="Clay J.M."/>
            <person name="Skokan R."/>
            <person name="Toyoda A."/>
            <person name="Suzuki Y."/>
            <person name="Kagoshima H."/>
            <person name="Schijlen E."/>
            <person name="Tajeshwar N."/>
            <person name="Catarino B."/>
            <person name="Hetherington A.J."/>
            <person name="Saltykova A."/>
            <person name="Bonnot C."/>
            <person name="Breuninger H."/>
            <person name="Symeonidi A."/>
            <person name="Radhakrishnan G.V."/>
            <person name="Van Nieuwerburgh F."/>
            <person name="Deforce D."/>
            <person name="Chang C."/>
            <person name="Karol K.G."/>
            <person name="Hedrich R."/>
            <person name="Ulvskov P."/>
            <person name="Glockner G."/>
            <person name="Delwiche C.F."/>
            <person name="Petrasek J."/>
            <person name="Van de Peer Y."/>
            <person name="Friml J."/>
            <person name="Beilby M."/>
            <person name="Dolan L."/>
            <person name="Kohara Y."/>
            <person name="Sugano S."/>
            <person name="Fujiyama A."/>
            <person name="Delaux P.-M."/>
            <person name="Quint M."/>
            <person name="TheiBen G."/>
            <person name="Hagemann M."/>
            <person name="Harholt J."/>
            <person name="Dunand C."/>
            <person name="Zachgo S."/>
            <person name="Langdale J."/>
            <person name="Maumus F."/>
            <person name="Straeten D.V.D."/>
            <person name="Gould S.B."/>
            <person name="Rensing S.A."/>
        </authorList>
    </citation>
    <scope>NUCLEOTIDE SEQUENCE [LARGE SCALE GENOMIC DNA]</scope>
    <source>
        <strain evidence="2 3">S276</strain>
    </source>
</reference>
<comment type="caution">
    <text evidence="2">The sequence shown here is derived from an EMBL/GenBank/DDBJ whole genome shotgun (WGS) entry which is preliminary data.</text>
</comment>
<feature type="compositionally biased region" description="Pro residues" evidence="1">
    <location>
        <begin position="147"/>
        <end position="164"/>
    </location>
</feature>
<sequence>MQQGRFGDWGGAEGCAHGRACSGDAERIEYASWWSQYGAGAPELQRCALRVMHMWSYASPAEKNWAVHEGIHTKKCNQLTFEKVVQLVEITANVRLTEYRRAGRGYVLSWQRDEGMLDCQQGRGLHAGTNRTEARMTTPAPTRPESSMPPPPTPSLAPPSPVSPHEPATAAVDTKALASSLPQHGLLQRPVVIRRLRLRSPSPGMLWEEGVPSAAPVEGELAAAERDVVAAAAVEGEVAAVEGEVAPMEEEIAAATEEKVASTTTVEGEAAAAEEEIAAATQVQNVAM</sequence>